<keyword evidence="4" id="KW-1185">Reference proteome</keyword>
<dbReference type="Proteomes" id="UP000799118">
    <property type="component" value="Unassembled WGS sequence"/>
</dbReference>
<feature type="region of interest" description="Disordered" evidence="1">
    <location>
        <begin position="192"/>
        <end position="251"/>
    </location>
</feature>
<dbReference type="EMBL" id="ML769395">
    <property type="protein sequence ID" value="KAE9407457.1"/>
    <property type="molecule type" value="Genomic_DNA"/>
</dbReference>
<dbReference type="InterPro" id="IPR046496">
    <property type="entry name" value="DUF6589"/>
</dbReference>
<gene>
    <name evidence="3" type="ORF">BT96DRAFT_933227</name>
</gene>
<evidence type="ECO:0000256" key="1">
    <source>
        <dbReference type="SAM" id="MobiDB-lite"/>
    </source>
</evidence>
<evidence type="ECO:0000313" key="4">
    <source>
        <dbReference type="Proteomes" id="UP000799118"/>
    </source>
</evidence>
<feature type="compositionally biased region" description="Polar residues" evidence="1">
    <location>
        <begin position="224"/>
        <end position="240"/>
    </location>
</feature>
<name>A0A6A4IEF5_9AGAR</name>
<dbReference type="OrthoDB" id="2496395at2759"/>
<sequence length="701" mass="78428">MYYFNPESDAGAVHWHEFAAVHGRITQLLDWWSHVKSPSIRSEVHEWAINHVCLEIGKSARHITRLGLLKTHDELINKTFVSSFTFDKLHQHFSKEASIIVRVFEAVTKSSDRSDCFGEARKARGQMVTTSAIAVCLREHNLGNNLAQHMMGLYLYASGVQRQNFTVLSKLAICTSYTDLIRNEEVQSDTVAEINPSPAADLTTSTSEIPSSATTDTIPHAPTASMSSHTDTSPSETASPDASPIPANSKPKKRRLGLIRLLSNGLCVQARTVASVGLFGEVYDNINFMNRTAEQVIGRHDNQENGTCITIFKLWAARLKDMQASEKLAALQKEVDQKQPQSSFCIQPHKTEIYPVDAFNIDESSITGNAEADEAVVDILELHTRVQRFWERIRFIAGDQLSIARLRALENIRAGQEAGYEGFAWGIWIPELFHCKLADITEYAESEELSFEQIFADAEKILDRYANSSVVEELQQAREFAGGRSSGEGDMVFKNAVLFLRDALISREFTDAMQAGDSGHVVLVLKIWALSFRGNGHTKYAYEMLHLIHNIEVVKIVLNNWLVNTTGGKKCFLELDLLVQEHLNYWIKVFYKAHGSNMSWEWLSMITPCIDILRSLARTINSVLGSDQGNLHAETNLGSDIDTLMSSLTGWHVYTTIKGREVDEDDEIAADVTLVGLIALTTGTENPITEYEAAFTKLQRR</sequence>
<protein>
    <recommendedName>
        <fullName evidence="2">DUF6589 domain-containing protein</fullName>
    </recommendedName>
</protein>
<dbReference type="AlphaFoldDB" id="A0A6A4IEF5"/>
<evidence type="ECO:0000259" key="2">
    <source>
        <dbReference type="Pfam" id="PF20231"/>
    </source>
</evidence>
<evidence type="ECO:0000313" key="3">
    <source>
        <dbReference type="EMBL" id="KAE9407457.1"/>
    </source>
</evidence>
<organism evidence="3 4">
    <name type="scientific">Gymnopus androsaceus JB14</name>
    <dbReference type="NCBI Taxonomy" id="1447944"/>
    <lineage>
        <taxon>Eukaryota</taxon>
        <taxon>Fungi</taxon>
        <taxon>Dikarya</taxon>
        <taxon>Basidiomycota</taxon>
        <taxon>Agaricomycotina</taxon>
        <taxon>Agaricomycetes</taxon>
        <taxon>Agaricomycetidae</taxon>
        <taxon>Agaricales</taxon>
        <taxon>Marasmiineae</taxon>
        <taxon>Omphalotaceae</taxon>
        <taxon>Gymnopus</taxon>
    </lineage>
</organism>
<accession>A0A6A4IEF5</accession>
<feature type="compositionally biased region" description="Polar residues" evidence="1">
    <location>
        <begin position="202"/>
        <end position="217"/>
    </location>
</feature>
<reference evidence="3" key="1">
    <citation type="journal article" date="2019" name="Environ. Microbiol.">
        <title>Fungal ecological strategies reflected in gene transcription - a case study of two litter decomposers.</title>
        <authorList>
            <person name="Barbi F."/>
            <person name="Kohler A."/>
            <person name="Barry K."/>
            <person name="Baskaran P."/>
            <person name="Daum C."/>
            <person name="Fauchery L."/>
            <person name="Ihrmark K."/>
            <person name="Kuo A."/>
            <person name="LaButti K."/>
            <person name="Lipzen A."/>
            <person name="Morin E."/>
            <person name="Grigoriev I.V."/>
            <person name="Henrissat B."/>
            <person name="Lindahl B."/>
            <person name="Martin F."/>
        </authorList>
    </citation>
    <scope>NUCLEOTIDE SEQUENCE</scope>
    <source>
        <strain evidence="3">JB14</strain>
    </source>
</reference>
<dbReference type="Pfam" id="PF20231">
    <property type="entry name" value="DUF6589"/>
    <property type="match status" value="1"/>
</dbReference>
<proteinExistence type="predicted"/>
<feature type="domain" description="DUF6589" evidence="2">
    <location>
        <begin position="438"/>
        <end position="632"/>
    </location>
</feature>